<dbReference type="HOGENOM" id="CLU_3037866_0_0_1"/>
<dbReference type="Gene3D" id="3.40.50.970">
    <property type="match status" value="1"/>
</dbReference>
<gene>
    <name evidence="1" type="ORF">COCMIDRAFT_108811</name>
</gene>
<dbReference type="EMBL" id="KI964165">
    <property type="protein sequence ID" value="EUC40446.1"/>
    <property type="molecule type" value="Genomic_DNA"/>
</dbReference>
<name>W6Z9R6_COCMI</name>
<dbReference type="GeneID" id="19119314"/>
<evidence type="ECO:0000313" key="1">
    <source>
        <dbReference type="EMBL" id="EUC40446.1"/>
    </source>
</evidence>
<accession>W6Z9R6</accession>
<dbReference type="RefSeq" id="XP_007693040.1">
    <property type="nucleotide sequence ID" value="XM_007694850.1"/>
</dbReference>
<protein>
    <submittedName>
        <fullName evidence="1">Uncharacterized protein</fullName>
    </submittedName>
</protein>
<dbReference type="KEGG" id="bor:COCMIDRAFT_108811"/>
<dbReference type="AlphaFoldDB" id="W6Z9R6"/>
<keyword evidence="2" id="KW-1185">Reference proteome</keyword>
<dbReference type="STRING" id="930090.W6Z9R6"/>
<dbReference type="OrthoDB" id="3970464at2759"/>
<proteinExistence type="predicted"/>
<evidence type="ECO:0000313" key="2">
    <source>
        <dbReference type="Proteomes" id="UP000054032"/>
    </source>
</evidence>
<organism evidence="1 2">
    <name type="scientific">Bipolaris oryzae ATCC 44560</name>
    <dbReference type="NCBI Taxonomy" id="930090"/>
    <lineage>
        <taxon>Eukaryota</taxon>
        <taxon>Fungi</taxon>
        <taxon>Dikarya</taxon>
        <taxon>Ascomycota</taxon>
        <taxon>Pezizomycotina</taxon>
        <taxon>Dothideomycetes</taxon>
        <taxon>Pleosporomycetidae</taxon>
        <taxon>Pleosporales</taxon>
        <taxon>Pleosporineae</taxon>
        <taxon>Pleosporaceae</taxon>
        <taxon>Bipolaris</taxon>
    </lineage>
</organism>
<feature type="non-terminal residue" evidence="1">
    <location>
        <position position="1"/>
    </location>
</feature>
<reference evidence="1 2" key="1">
    <citation type="journal article" date="2013" name="PLoS Genet.">
        <title>Comparative genome structure, secondary metabolite, and effector coding capacity across Cochliobolus pathogens.</title>
        <authorList>
            <person name="Condon B.J."/>
            <person name="Leng Y."/>
            <person name="Wu D."/>
            <person name="Bushley K.E."/>
            <person name="Ohm R.A."/>
            <person name="Otillar R."/>
            <person name="Martin J."/>
            <person name="Schackwitz W."/>
            <person name="Grimwood J."/>
            <person name="MohdZainudin N."/>
            <person name="Xue C."/>
            <person name="Wang R."/>
            <person name="Manning V.A."/>
            <person name="Dhillon B."/>
            <person name="Tu Z.J."/>
            <person name="Steffenson B.J."/>
            <person name="Salamov A."/>
            <person name="Sun H."/>
            <person name="Lowry S."/>
            <person name="LaButti K."/>
            <person name="Han J."/>
            <person name="Copeland A."/>
            <person name="Lindquist E."/>
            <person name="Barry K."/>
            <person name="Schmutz J."/>
            <person name="Baker S.E."/>
            <person name="Ciuffetti L.M."/>
            <person name="Grigoriev I.V."/>
            <person name="Zhong S."/>
            <person name="Turgeon B.G."/>
        </authorList>
    </citation>
    <scope>NUCLEOTIDE SEQUENCE [LARGE SCALE GENOMIC DNA]</scope>
    <source>
        <strain evidence="1 2">ATCC 44560</strain>
    </source>
</reference>
<sequence>DSFKPAELRRIRNINVINGGYVADGYAHVKGIRALITTFGVSEPSAIRYELVLLQESR</sequence>
<dbReference type="Proteomes" id="UP000054032">
    <property type="component" value="Unassembled WGS sequence"/>
</dbReference>